<dbReference type="Proteomes" id="UP000325558">
    <property type="component" value="Unassembled WGS sequence"/>
</dbReference>
<dbReference type="AlphaFoldDB" id="A0A5N6XSB2"/>
<name>A0A5N6XSB2_9EURO</name>
<dbReference type="OrthoDB" id="4501789at2759"/>
<proteinExistence type="predicted"/>
<protein>
    <submittedName>
        <fullName evidence="1">Uncharacterized protein</fullName>
    </submittedName>
</protein>
<gene>
    <name evidence="1" type="ORF">BDV24DRAFT_156834</name>
</gene>
<reference evidence="1" key="1">
    <citation type="submission" date="2019-04" db="EMBL/GenBank/DDBJ databases">
        <title>Friends and foes A comparative genomics study of 23 Aspergillus species from section Flavi.</title>
        <authorList>
            <consortium name="DOE Joint Genome Institute"/>
            <person name="Kjaerbolling I."/>
            <person name="Vesth T."/>
            <person name="Frisvad J.C."/>
            <person name="Nybo J.L."/>
            <person name="Theobald S."/>
            <person name="Kildgaard S."/>
            <person name="Isbrandt T."/>
            <person name="Kuo A."/>
            <person name="Sato A."/>
            <person name="Lyhne E.K."/>
            <person name="Kogle M.E."/>
            <person name="Wiebenga A."/>
            <person name="Kun R.S."/>
            <person name="Lubbers R.J."/>
            <person name="Makela M.R."/>
            <person name="Barry K."/>
            <person name="Chovatia M."/>
            <person name="Clum A."/>
            <person name="Daum C."/>
            <person name="Haridas S."/>
            <person name="He G."/>
            <person name="LaButti K."/>
            <person name="Lipzen A."/>
            <person name="Mondo S."/>
            <person name="Riley R."/>
            <person name="Salamov A."/>
            <person name="Simmons B.A."/>
            <person name="Magnuson J.K."/>
            <person name="Henrissat B."/>
            <person name="Mortensen U.H."/>
            <person name="Larsen T.O."/>
            <person name="Devries R.P."/>
            <person name="Grigoriev I.V."/>
            <person name="Machida M."/>
            <person name="Baker S.E."/>
            <person name="Andersen M.R."/>
        </authorList>
    </citation>
    <scope>NUCLEOTIDE SEQUENCE</scope>
    <source>
        <strain evidence="1">CBS 117612</strain>
    </source>
</reference>
<sequence length="137" mass="15643">MLVPLEERKICKYTGGSRYKELSYIILDSLLLAYTAAAHYSRSIPEGLPGKRDETMLFQITDFAVNNSPKYNIIANHYKNGETAVYTDNANYKINNFIGFAETEHAANFYYRIIPEIKGFGTNYETVNIYSGIVLYL</sequence>
<evidence type="ECO:0000313" key="1">
    <source>
        <dbReference type="EMBL" id="KAE8334460.1"/>
    </source>
</evidence>
<organism evidence="1">
    <name type="scientific">Aspergillus arachidicola</name>
    <dbReference type="NCBI Taxonomy" id="656916"/>
    <lineage>
        <taxon>Eukaryota</taxon>
        <taxon>Fungi</taxon>
        <taxon>Dikarya</taxon>
        <taxon>Ascomycota</taxon>
        <taxon>Pezizomycotina</taxon>
        <taxon>Eurotiomycetes</taxon>
        <taxon>Eurotiomycetidae</taxon>
        <taxon>Eurotiales</taxon>
        <taxon>Aspergillaceae</taxon>
        <taxon>Aspergillus</taxon>
        <taxon>Aspergillus subgen. Circumdati</taxon>
    </lineage>
</organism>
<accession>A0A5N6XSB2</accession>
<dbReference type="EMBL" id="ML737275">
    <property type="protein sequence ID" value="KAE8334460.1"/>
    <property type="molecule type" value="Genomic_DNA"/>
</dbReference>